<reference evidence="7 8" key="1">
    <citation type="journal article" date="2008" name="Nature">
        <title>The genome of the choanoflagellate Monosiga brevicollis and the origin of metazoans.</title>
        <authorList>
            <consortium name="JGI Sequencing"/>
            <person name="King N."/>
            <person name="Westbrook M.J."/>
            <person name="Young S.L."/>
            <person name="Kuo A."/>
            <person name="Abedin M."/>
            <person name="Chapman J."/>
            <person name="Fairclough S."/>
            <person name="Hellsten U."/>
            <person name="Isogai Y."/>
            <person name="Letunic I."/>
            <person name="Marr M."/>
            <person name="Pincus D."/>
            <person name="Putnam N."/>
            <person name="Rokas A."/>
            <person name="Wright K.J."/>
            <person name="Zuzow R."/>
            <person name="Dirks W."/>
            <person name="Good M."/>
            <person name="Goodstein D."/>
            <person name="Lemons D."/>
            <person name="Li W."/>
            <person name="Lyons J.B."/>
            <person name="Morris A."/>
            <person name="Nichols S."/>
            <person name="Richter D.J."/>
            <person name="Salamov A."/>
            <person name="Bork P."/>
            <person name="Lim W.A."/>
            <person name="Manning G."/>
            <person name="Miller W.T."/>
            <person name="McGinnis W."/>
            <person name="Shapiro H."/>
            <person name="Tjian R."/>
            <person name="Grigoriev I.V."/>
            <person name="Rokhsar D."/>
        </authorList>
    </citation>
    <scope>NUCLEOTIDE SEQUENCE [LARGE SCALE GENOMIC DNA]</scope>
    <source>
        <strain evidence="8">MX1 / ATCC 50154</strain>
    </source>
</reference>
<protein>
    <submittedName>
        <fullName evidence="7">Uncharacterized protein</fullName>
    </submittedName>
</protein>
<keyword evidence="6" id="KW-0472">Membrane</keyword>
<evidence type="ECO:0000256" key="6">
    <source>
        <dbReference type="SAM" id="Phobius"/>
    </source>
</evidence>
<evidence type="ECO:0000256" key="3">
    <source>
        <dbReference type="ARBA" id="ARBA00022833"/>
    </source>
</evidence>
<dbReference type="STRING" id="81824.A9UY90"/>
<dbReference type="InParanoid" id="A9UY90"/>
<dbReference type="SMART" id="SM00659">
    <property type="entry name" value="RPOLCX"/>
    <property type="match status" value="1"/>
</dbReference>
<keyword evidence="2" id="KW-0479">Metal-binding</keyword>
<comment type="similarity">
    <text evidence="5">Belongs to the archaeal Rpo12/eukaryotic RPC10 RNA polymerase subunit family.</text>
</comment>
<dbReference type="EMBL" id="CH991549">
    <property type="protein sequence ID" value="EDQ89982.1"/>
    <property type="molecule type" value="Genomic_DNA"/>
</dbReference>
<name>A9UY90_MONBE</name>
<dbReference type="InterPro" id="IPR006591">
    <property type="entry name" value="RNAP_P/RPABC4"/>
</dbReference>
<dbReference type="KEGG" id="mbr:MONBRDRAFT_24957"/>
<keyword evidence="3" id="KW-0862">Zinc</keyword>
<dbReference type="Pfam" id="PF03604">
    <property type="entry name" value="Zn_ribbon_RPAB4"/>
    <property type="match status" value="1"/>
</dbReference>
<feature type="transmembrane region" description="Helical" evidence="6">
    <location>
        <begin position="63"/>
        <end position="87"/>
    </location>
</feature>
<dbReference type="PANTHER" id="PTHR12056">
    <property type="entry name" value="DNA-DIRECTED RNA POLYMERASES I, II, AND III"/>
    <property type="match status" value="1"/>
</dbReference>
<proteinExistence type="inferred from homology"/>
<dbReference type="GeneID" id="5890696"/>
<dbReference type="GO" id="GO:0005665">
    <property type="term" value="C:RNA polymerase II, core complex"/>
    <property type="evidence" value="ECO:0000318"/>
    <property type="project" value="GO_Central"/>
</dbReference>
<dbReference type="RefSeq" id="XP_001745404.1">
    <property type="nucleotide sequence ID" value="XM_001745352.1"/>
</dbReference>
<dbReference type="Gene3D" id="2.20.28.30">
    <property type="entry name" value="RNA polymerase ii, chain L"/>
    <property type="match status" value="1"/>
</dbReference>
<dbReference type="InterPro" id="IPR029040">
    <property type="entry name" value="RPABC4/Spt4"/>
</dbReference>
<evidence type="ECO:0000256" key="5">
    <source>
        <dbReference type="ARBA" id="ARBA00025770"/>
    </source>
</evidence>
<dbReference type="GO" id="GO:0008270">
    <property type="term" value="F:zinc ion binding"/>
    <property type="evidence" value="ECO:0007669"/>
    <property type="project" value="InterPro"/>
</dbReference>
<gene>
    <name evidence="7" type="ORF">MONBRDRAFT_24957</name>
</gene>
<keyword evidence="4" id="KW-0539">Nucleus</keyword>
<accession>A9UY90</accession>
<keyword evidence="6" id="KW-0812">Transmembrane</keyword>
<dbReference type="FunFam" id="2.20.28.30:FF:000004">
    <property type="entry name" value="DNA-directed RNA polymerases I"/>
    <property type="match status" value="1"/>
</dbReference>
<evidence type="ECO:0000313" key="8">
    <source>
        <dbReference type="Proteomes" id="UP000001357"/>
    </source>
</evidence>
<organism evidence="7 8">
    <name type="scientific">Monosiga brevicollis</name>
    <name type="common">Choanoflagellate</name>
    <dbReference type="NCBI Taxonomy" id="81824"/>
    <lineage>
        <taxon>Eukaryota</taxon>
        <taxon>Choanoflagellata</taxon>
        <taxon>Craspedida</taxon>
        <taxon>Salpingoecidae</taxon>
        <taxon>Monosiga</taxon>
    </lineage>
</organism>
<dbReference type="GO" id="GO:0003677">
    <property type="term" value="F:DNA binding"/>
    <property type="evidence" value="ECO:0007669"/>
    <property type="project" value="InterPro"/>
</dbReference>
<dbReference type="GO" id="GO:0003899">
    <property type="term" value="F:DNA-directed RNA polymerase activity"/>
    <property type="evidence" value="ECO:0007669"/>
    <property type="project" value="InterPro"/>
</dbReference>
<dbReference type="Proteomes" id="UP000001357">
    <property type="component" value="Unassembled WGS sequence"/>
</dbReference>
<dbReference type="GO" id="GO:0006351">
    <property type="term" value="P:DNA-templated transcription"/>
    <property type="evidence" value="ECO:0007669"/>
    <property type="project" value="InterPro"/>
</dbReference>
<evidence type="ECO:0000313" key="7">
    <source>
        <dbReference type="EMBL" id="EDQ89982.1"/>
    </source>
</evidence>
<dbReference type="SUPFAM" id="SSF63393">
    <property type="entry name" value="RNA polymerase subunits"/>
    <property type="match status" value="1"/>
</dbReference>
<evidence type="ECO:0000256" key="1">
    <source>
        <dbReference type="ARBA" id="ARBA00004123"/>
    </source>
</evidence>
<dbReference type="GO" id="GO:0005666">
    <property type="term" value="C:RNA polymerase III complex"/>
    <property type="evidence" value="ECO:0000318"/>
    <property type="project" value="GO_Central"/>
</dbReference>
<evidence type="ECO:0000256" key="4">
    <source>
        <dbReference type="ARBA" id="ARBA00023242"/>
    </source>
</evidence>
<sequence length="101" mass="11051">MDARGATTGTGATPIVPRDKSQMVYVCGECRNPNQIKAGGDINCRNCGHRILYKLRTERGRSFAGFGFVCVWCFSAYLLSCCNLLTFHVPLIAPDPSSHPL</sequence>
<dbReference type="GO" id="GO:0005736">
    <property type="term" value="C:RNA polymerase I complex"/>
    <property type="evidence" value="ECO:0000318"/>
    <property type="project" value="GO_Central"/>
</dbReference>
<evidence type="ECO:0000256" key="2">
    <source>
        <dbReference type="ARBA" id="ARBA00022723"/>
    </source>
</evidence>
<keyword evidence="8" id="KW-1185">Reference proteome</keyword>
<dbReference type="PANTHER" id="PTHR12056:SF2">
    <property type="entry name" value="GEO11084P1"/>
    <property type="match status" value="1"/>
</dbReference>
<comment type="subcellular location">
    <subcellularLocation>
        <location evidence="1">Nucleus</location>
    </subcellularLocation>
</comment>
<dbReference type="AlphaFoldDB" id="A9UY90"/>
<keyword evidence="6" id="KW-1133">Transmembrane helix</keyword>
<dbReference type="InterPro" id="IPR039747">
    <property type="entry name" value="RPABC4"/>
</dbReference>